<gene>
    <name evidence="2" type="ORF">LARV_03413</name>
</gene>
<accession>A0A0S7BP86</accession>
<sequence length="180" mass="20687">MITGSTVRLRAIERQDLPHFVQWLNDPNVNRNLLVTVPLSQAQEDGWFERVLKLPLEEQPLGIEAQTPAGWKLVGNCGFGNIDSRNRSAEIGIFIGDADYWDKGYGTQVLRLLVKYGFNSLNLNRIFLNVFETNPRGIRCYEKAGFVHEGRLRQAIFQDGRYIDMLVMSVLRSEWSDRDI</sequence>
<reference evidence="2" key="1">
    <citation type="submission" date="2015-07" db="EMBL/GenBank/DDBJ databases">
        <title>Draft Genome Sequences of Anaerolinea thermolimosa IMO-1, Bellilinea caldifistulae GOMI-1, Leptolinea tardivitalis YMTK-2, Levilinea saccharolytica KIBI-1,Longilinea arvoryzae KOME-1, Previously Described as Members of the Anaerolineaceae (Chloroflexi).</title>
        <authorList>
            <person name="Sekiguchi Y."/>
            <person name="Ohashi A."/>
            <person name="Matsuura N."/>
            <person name="Tourlousse M.D."/>
        </authorList>
    </citation>
    <scope>NUCLEOTIDE SEQUENCE [LARGE SCALE GENOMIC DNA]</scope>
    <source>
        <strain evidence="2">KOME-1</strain>
    </source>
</reference>
<dbReference type="InterPro" id="IPR016181">
    <property type="entry name" value="Acyl_CoA_acyltransferase"/>
</dbReference>
<dbReference type="GO" id="GO:0016747">
    <property type="term" value="F:acyltransferase activity, transferring groups other than amino-acyl groups"/>
    <property type="evidence" value="ECO:0007669"/>
    <property type="project" value="InterPro"/>
</dbReference>
<protein>
    <submittedName>
        <fullName evidence="2">Acetyltransferase</fullName>
    </submittedName>
</protein>
<keyword evidence="2" id="KW-0808">Transferase</keyword>
<dbReference type="RefSeq" id="WP_075074790.1">
    <property type="nucleotide sequence ID" value="NZ_DF967972.1"/>
</dbReference>
<dbReference type="PANTHER" id="PTHR43415">
    <property type="entry name" value="SPERMIDINE N(1)-ACETYLTRANSFERASE"/>
    <property type="match status" value="1"/>
</dbReference>
<dbReference type="PANTHER" id="PTHR43415:SF3">
    <property type="entry name" value="GNAT-FAMILY ACETYLTRANSFERASE"/>
    <property type="match status" value="1"/>
</dbReference>
<dbReference type="AlphaFoldDB" id="A0A0S7BP86"/>
<dbReference type="STRING" id="360412.LARV_03413"/>
<evidence type="ECO:0000259" key="1">
    <source>
        <dbReference type="PROSITE" id="PS51186"/>
    </source>
</evidence>
<dbReference type="Pfam" id="PF13302">
    <property type="entry name" value="Acetyltransf_3"/>
    <property type="match status" value="1"/>
</dbReference>
<proteinExistence type="predicted"/>
<name>A0A0S7BP86_9CHLR</name>
<dbReference type="Proteomes" id="UP000055060">
    <property type="component" value="Unassembled WGS sequence"/>
</dbReference>
<dbReference type="OrthoDB" id="9795206at2"/>
<dbReference type="SUPFAM" id="SSF55729">
    <property type="entry name" value="Acyl-CoA N-acyltransferases (Nat)"/>
    <property type="match status" value="1"/>
</dbReference>
<evidence type="ECO:0000313" key="2">
    <source>
        <dbReference type="EMBL" id="GAP15621.1"/>
    </source>
</evidence>
<dbReference type="InterPro" id="IPR000182">
    <property type="entry name" value="GNAT_dom"/>
</dbReference>
<feature type="domain" description="N-acetyltransferase" evidence="1">
    <location>
        <begin position="7"/>
        <end position="173"/>
    </location>
</feature>
<dbReference type="Gene3D" id="3.40.630.30">
    <property type="match status" value="1"/>
</dbReference>
<dbReference type="PROSITE" id="PS51186">
    <property type="entry name" value="GNAT"/>
    <property type="match status" value="1"/>
</dbReference>
<organism evidence="2">
    <name type="scientific">Longilinea arvoryzae</name>
    <dbReference type="NCBI Taxonomy" id="360412"/>
    <lineage>
        <taxon>Bacteria</taxon>
        <taxon>Bacillati</taxon>
        <taxon>Chloroflexota</taxon>
        <taxon>Anaerolineae</taxon>
        <taxon>Anaerolineales</taxon>
        <taxon>Anaerolineaceae</taxon>
        <taxon>Longilinea</taxon>
    </lineage>
</organism>
<evidence type="ECO:0000313" key="3">
    <source>
        <dbReference type="Proteomes" id="UP000055060"/>
    </source>
</evidence>
<keyword evidence="3" id="KW-1185">Reference proteome</keyword>
<dbReference type="EMBL" id="DF967972">
    <property type="protein sequence ID" value="GAP15621.1"/>
    <property type="molecule type" value="Genomic_DNA"/>
</dbReference>